<keyword evidence="1" id="KW-0732">Signal</keyword>
<dbReference type="InterPro" id="IPR036426">
    <property type="entry name" value="Bulb-type_lectin_dom_sf"/>
</dbReference>
<reference evidence="3 4" key="1">
    <citation type="journal article" date="2018" name="Sci. Data">
        <title>The draft genome sequence of cork oak.</title>
        <authorList>
            <person name="Ramos A.M."/>
            <person name="Usie A."/>
            <person name="Barbosa P."/>
            <person name="Barros P.M."/>
            <person name="Capote T."/>
            <person name="Chaves I."/>
            <person name="Simoes F."/>
            <person name="Abreu I."/>
            <person name="Carrasquinho I."/>
            <person name="Faro C."/>
            <person name="Guimaraes J.B."/>
            <person name="Mendonca D."/>
            <person name="Nobrega F."/>
            <person name="Rodrigues L."/>
            <person name="Saibo N.J.M."/>
            <person name="Varela M.C."/>
            <person name="Egas C."/>
            <person name="Matos J."/>
            <person name="Miguel C.M."/>
            <person name="Oliveira M.M."/>
            <person name="Ricardo C.P."/>
            <person name="Goncalves S."/>
        </authorList>
    </citation>
    <scope>NUCLEOTIDE SEQUENCE [LARGE SCALE GENOMIC DNA]</scope>
    <source>
        <strain evidence="4">cv. HL8</strain>
    </source>
</reference>
<keyword evidence="4" id="KW-1185">Reference proteome</keyword>
<dbReference type="GO" id="GO:0016301">
    <property type="term" value="F:kinase activity"/>
    <property type="evidence" value="ECO:0007669"/>
    <property type="project" value="UniProtKB-KW"/>
</dbReference>
<dbReference type="SUPFAM" id="SSF51110">
    <property type="entry name" value="alpha-D-mannose-specific plant lectins"/>
    <property type="match status" value="1"/>
</dbReference>
<sequence length="108" mass="12068">MQQVWANNVTTSGVNYASMLNTGNFVLARQDYVNLWESFNAPIDTILPTQVPNQGGILVSHVSETNYSSGNFQFLLQSDGDLVLSLVDVTHNFVRYKYWESNTLGTGF</sequence>
<keyword evidence="2" id="KW-1015">Disulfide bond</keyword>
<dbReference type="AlphaFoldDB" id="A0AAW0LXT5"/>
<comment type="caution">
    <text evidence="3">The sequence shown here is derived from an EMBL/GenBank/DDBJ whole genome shotgun (WGS) entry which is preliminary data.</text>
</comment>
<dbReference type="EMBL" id="PKMF04000040">
    <property type="protein sequence ID" value="KAK7856027.1"/>
    <property type="molecule type" value="Genomic_DNA"/>
</dbReference>
<evidence type="ECO:0000256" key="1">
    <source>
        <dbReference type="ARBA" id="ARBA00022729"/>
    </source>
</evidence>
<accession>A0AAW0LXT5</accession>
<evidence type="ECO:0000256" key="2">
    <source>
        <dbReference type="ARBA" id="ARBA00023157"/>
    </source>
</evidence>
<dbReference type="InterPro" id="IPR051343">
    <property type="entry name" value="G-type_lectin_kinases/EP1-like"/>
</dbReference>
<evidence type="ECO:0000313" key="4">
    <source>
        <dbReference type="Proteomes" id="UP000237347"/>
    </source>
</evidence>
<dbReference type="Gene3D" id="2.90.10.10">
    <property type="entry name" value="Bulb-type lectin domain"/>
    <property type="match status" value="2"/>
</dbReference>
<gene>
    <name evidence="3" type="primary">LECRK2_0</name>
    <name evidence="3" type="ORF">CFP56_025505</name>
</gene>
<name>A0AAW0LXT5_QUESU</name>
<organism evidence="3 4">
    <name type="scientific">Quercus suber</name>
    <name type="common">Cork oak</name>
    <dbReference type="NCBI Taxonomy" id="58331"/>
    <lineage>
        <taxon>Eukaryota</taxon>
        <taxon>Viridiplantae</taxon>
        <taxon>Streptophyta</taxon>
        <taxon>Embryophyta</taxon>
        <taxon>Tracheophyta</taxon>
        <taxon>Spermatophyta</taxon>
        <taxon>Magnoliopsida</taxon>
        <taxon>eudicotyledons</taxon>
        <taxon>Gunneridae</taxon>
        <taxon>Pentapetalae</taxon>
        <taxon>rosids</taxon>
        <taxon>fabids</taxon>
        <taxon>Fagales</taxon>
        <taxon>Fagaceae</taxon>
        <taxon>Quercus</taxon>
    </lineage>
</organism>
<dbReference type="PANTHER" id="PTHR47976:SF108">
    <property type="entry name" value="G-TYPE LECTIN S-RECEPTOR-LIKE SERINE_THREONINE-PROTEIN KINASE LECRK1"/>
    <property type="match status" value="1"/>
</dbReference>
<dbReference type="PANTHER" id="PTHR47976">
    <property type="entry name" value="G-TYPE LECTIN S-RECEPTOR-LIKE SERINE/THREONINE-PROTEIN KINASE SD2-5"/>
    <property type="match status" value="1"/>
</dbReference>
<proteinExistence type="predicted"/>
<evidence type="ECO:0000313" key="3">
    <source>
        <dbReference type="EMBL" id="KAK7856027.1"/>
    </source>
</evidence>
<protein>
    <submittedName>
        <fullName evidence="3">G-type lectin s-receptor-like serine/threonine-protein kinase lecrk2</fullName>
    </submittedName>
</protein>
<dbReference type="Proteomes" id="UP000237347">
    <property type="component" value="Unassembled WGS sequence"/>
</dbReference>